<evidence type="ECO:0000313" key="1">
    <source>
        <dbReference type="EMBL" id="PHN04789.1"/>
    </source>
</evidence>
<dbReference type="Proteomes" id="UP000223913">
    <property type="component" value="Unassembled WGS sequence"/>
</dbReference>
<organism evidence="1 2">
    <name type="scientific">Flavilitoribacter nigricans (strain ATCC 23147 / DSM 23189 / NBRC 102662 / NCIMB 1420 / SS-2)</name>
    <name type="common">Lewinella nigricans</name>
    <dbReference type="NCBI Taxonomy" id="1122177"/>
    <lineage>
        <taxon>Bacteria</taxon>
        <taxon>Pseudomonadati</taxon>
        <taxon>Bacteroidota</taxon>
        <taxon>Saprospiria</taxon>
        <taxon>Saprospirales</taxon>
        <taxon>Lewinellaceae</taxon>
        <taxon>Flavilitoribacter</taxon>
    </lineage>
</organism>
<sequence>MKKLVELVRVVNKNKIKSIEIIGSNTDNDTKLMQLYNGIQGGKINSDDDAVAYLYPDSDDRNAYYKLKHVLKDRLHNTLFFIDTKESKFTDLKRAYLECQRLLSLFNILNVKGAKQNALSCGEKALKIALKYEFTHEVITISRSLTNYYAPLVGDRKKLEYLHQLIEEHIELYLKETIAENHYQKILSLYANDRSTKEEVFEISSNYIRDLEDYSTPKESSNLVYFTAMLLIAKYMSVNDYQRALEVCTKSIAKIRSHHFLNTRAYFALSGNHLICCIQLKKYQEGEQLVADLMQMVELSTINWFKINELYFTLSLHTQNYQQAYECYQKVRAQKKFRSLIPSVKETWIIYGAWTHLLLITGRAQPPAGERPPTFRIQKFVNEVPTFSKDKQGLNIPILISQIFLLLQQKKYDTILDRMEAIAQYKYRYLNYEQNFRSNIFIRMLLEVPKGNFRRVQVIKRTEKLRPRLDEVPLEIASQSHDLEIIPYEDAWKILLELLE</sequence>
<accession>A0A2D0N9G8</accession>
<keyword evidence="2" id="KW-1185">Reference proteome</keyword>
<dbReference type="OrthoDB" id="1490648at2"/>
<dbReference type="AlphaFoldDB" id="A0A2D0N9G8"/>
<dbReference type="EMBL" id="PDUD01000024">
    <property type="protein sequence ID" value="PHN04789.1"/>
    <property type="molecule type" value="Genomic_DNA"/>
</dbReference>
<name>A0A2D0N9G8_FLAN2</name>
<evidence type="ECO:0000313" key="2">
    <source>
        <dbReference type="Proteomes" id="UP000223913"/>
    </source>
</evidence>
<comment type="caution">
    <text evidence="1">The sequence shown here is derived from an EMBL/GenBank/DDBJ whole genome shotgun (WGS) entry which is preliminary data.</text>
</comment>
<gene>
    <name evidence="1" type="ORF">CRP01_19960</name>
</gene>
<dbReference type="RefSeq" id="WP_099151847.1">
    <property type="nucleotide sequence ID" value="NZ_PDUD01000024.1"/>
</dbReference>
<protein>
    <submittedName>
        <fullName evidence="1">Uncharacterized protein</fullName>
    </submittedName>
</protein>
<reference evidence="1 2" key="1">
    <citation type="submission" date="2017-10" db="EMBL/GenBank/DDBJ databases">
        <title>The draft genome sequence of Lewinella nigricans NBRC 102662.</title>
        <authorList>
            <person name="Wang K."/>
        </authorList>
    </citation>
    <scope>NUCLEOTIDE SEQUENCE [LARGE SCALE GENOMIC DNA]</scope>
    <source>
        <strain evidence="1 2">NBRC 102662</strain>
    </source>
</reference>
<proteinExistence type="predicted"/>